<dbReference type="Pfam" id="PF22175">
    <property type="entry name" value="Ogg-HhH"/>
    <property type="match status" value="1"/>
</dbReference>
<dbReference type="Gene3D" id="1.10.1670.10">
    <property type="entry name" value="Helix-hairpin-Helix base-excision DNA repair enzymes (C-terminal)"/>
    <property type="match status" value="1"/>
</dbReference>
<feature type="active site" evidence="7">
    <location>
        <position position="138"/>
    </location>
</feature>
<dbReference type="SMART" id="SM00478">
    <property type="entry name" value="ENDO3c"/>
    <property type="match status" value="1"/>
</dbReference>
<dbReference type="EC" id="4.2.99.18" evidence="7"/>
<dbReference type="GO" id="GO:0006284">
    <property type="term" value="P:base-excision repair"/>
    <property type="evidence" value="ECO:0007669"/>
    <property type="project" value="UniProtKB-UniRule"/>
</dbReference>
<organism evidence="9 10">
    <name type="scientific">Candidatus Argoarchaeum ethanivorans</name>
    <dbReference type="NCBI Taxonomy" id="2608793"/>
    <lineage>
        <taxon>Archaea</taxon>
        <taxon>Methanobacteriati</taxon>
        <taxon>Methanobacteriota</taxon>
        <taxon>Stenosarchaea group</taxon>
        <taxon>Methanomicrobia</taxon>
        <taxon>Methanosarcinales</taxon>
        <taxon>Methanosarcinales incertae sedis</taxon>
        <taxon>GOM Arc I cluster</taxon>
        <taxon>Candidatus Argoarchaeum</taxon>
    </lineage>
</organism>
<evidence type="ECO:0000259" key="8">
    <source>
        <dbReference type="SMART" id="SM00478"/>
    </source>
</evidence>
<comment type="similarity">
    <text evidence="7">Belongs to the type-2 OGG1 family.</text>
</comment>
<protein>
    <recommendedName>
        <fullName evidence="7">8-oxoguanine DNA glycosylase/AP lyase</fullName>
    </recommendedName>
    <domain>
        <recommendedName>
            <fullName evidence="7">8-oxoguanine DNA glycosylase</fullName>
            <shortName evidence="7">8-oxoG DNA glycosylase</shortName>
            <ecNumber evidence="7">3.2.2.-</ecNumber>
        </recommendedName>
    </domain>
    <domain>
        <recommendedName>
            <fullName evidence="7">DNA-(apurinic or apyrimidinic site) lyase</fullName>
            <shortName evidence="7">AP lyase</shortName>
            <ecNumber evidence="7">4.2.99.18</ecNumber>
        </recommendedName>
    </domain>
</protein>
<evidence type="ECO:0000256" key="1">
    <source>
        <dbReference type="ARBA" id="ARBA00022763"/>
    </source>
</evidence>
<dbReference type="Gene3D" id="1.10.340.30">
    <property type="entry name" value="Hypothetical protein, domain 2"/>
    <property type="match status" value="1"/>
</dbReference>
<evidence type="ECO:0000256" key="7">
    <source>
        <dbReference type="HAMAP-Rule" id="MF_00241"/>
    </source>
</evidence>
<dbReference type="InterPro" id="IPR003265">
    <property type="entry name" value="HhH-GPD_domain"/>
</dbReference>
<comment type="function">
    <text evidence="7">Catalyzes the excision of an oxidatively damaged form of guanine (7,8-dihydro-8-oxoguanine = 8-oxoG) from DNA. Also cleaves the DNA backbone at apurinic/apyrimidinic sites (AP sites).</text>
</comment>
<keyword evidence="1 7" id="KW-0227">DNA damage</keyword>
<name>A0A811T820_9EURY</name>
<dbReference type="NCBIfam" id="NF002305">
    <property type="entry name" value="PRK01229.1"/>
    <property type="match status" value="1"/>
</dbReference>
<evidence type="ECO:0000256" key="5">
    <source>
        <dbReference type="ARBA" id="ARBA00023268"/>
    </source>
</evidence>
<dbReference type="PIRSF" id="PIRSF005954">
    <property type="entry name" value="Thrmst_ogg"/>
    <property type="match status" value="1"/>
</dbReference>
<feature type="active site" evidence="7">
    <location>
        <position position="157"/>
    </location>
</feature>
<dbReference type="EMBL" id="CAJHIQ010000006">
    <property type="protein sequence ID" value="CAD6491840.1"/>
    <property type="molecule type" value="Genomic_DNA"/>
</dbReference>
<dbReference type="InterPro" id="IPR012092">
    <property type="entry name" value="DNA_glyclase/AP_lyase_Ogg"/>
</dbReference>
<keyword evidence="4 7" id="KW-0456">Lyase</keyword>
<keyword evidence="3 7" id="KW-0234">DNA repair</keyword>
<dbReference type="SUPFAM" id="SSF48150">
    <property type="entry name" value="DNA-glycosylase"/>
    <property type="match status" value="1"/>
</dbReference>
<dbReference type="EC" id="3.2.2.-" evidence="7"/>
<sequence>MPENENVIEEICQIYISIRGQITSRLSEFEEVLDEGSKDRIFAELAFCILTPQSRAKLCWAAIENLTSKNLLLRGNKEQISRELNGVRFKYKKAEYIIDAREKFINNGKLNVKKKIIGLKVEEARDYLVNNIKGIGYKEASHFLRNVALTENMAILDRHILKNLKLLGIIEEIPKSLSRKKYLEIEKGMKDFAEKVCIPMSHLDFVLWYKETGNVFK</sequence>
<dbReference type="InterPro" id="IPR023170">
    <property type="entry name" value="HhH_base_excis_C"/>
</dbReference>
<keyword evidence="5 7" id="KW-0511">Multifunctional enzyme</keyword>
<evidence type="ECO:0000256" key="6">
    <source>
        <dbReference type="ARBA" id="ARBA00023295"/>
    </source>
</evidence>
<dbReference type="GO" id="GO:0140078">
    <property type="term" value="F:class I DNA-(apurinic or apyrimidinic site) endonuclease activity"/>
    <property type="evidence" value="ECO:0007669"/>
    <property type="project" value="UniProtKB-EC"/>
</dbReference>
<keyword evidence="2 7" id="KW-0378">Hydrolase</keyword>
<comment type="caution">
    <text evidence="9">The sequence shown here is derived from an EMBL/GenBank/DDBJ whole genome shotgun (WGS) entry which is preliminary data.</text>
</comment>
<reference evidence="9" key="1">
    <citation type="submission" date="2020-10" db="EMBL/GenBank/DDBJ databases">
        <authorList>
            <person name="Hahn C.J."/>
            <person name="Laso-Perez R."/>
            <person name="Vulcano F."/>
            <person name="Vaziourakis K.-M."/>
            <person name="Stokke R."/>
            <person name="Steen I.H."/>
            <person name="Teske A."/>
            <person name="Boetius A."/>
            <person name="Liebeke M."/>
            <person name="Amann R."/>
            <person name="Knittel K."/>
        </authorList>
    </citation>
    <scope>NUCLEOTIDE SEQUENCE</scope>
    <source>
        <strain evidence="9">Gfbio:e3339647-f889-4370-9287-4fb5cb688e4c:AG392M11_GoMArc1</strain>
    </source>
</reference>
<dbReference type="Proteomes" id="UP000639006">
    <property type="component" value="Unassembled WGS sequence"/>
</dbReference>
<dbReference type="GO" id="GO:0016799">
    <property type="term" value="F:hydrolase activity, hydrolyzing N-glycosyl compounds"/>
    <property type="evidence" value="ECO:0007669"/>
    <property type="project" value="UniProtKB-UniRule"/>
</dbReference>
<comment type="catalytic activity">
    <reaction evidence="7">
        <text>2'-deoxyribonucleotide-(2'-deoxyribose 5'-phosphate)-2'-deoxyribonucleotide-DNA = a 3'-end 2'-deoxyribonucleotide-(2,3-dehydro-2,3-deoxyribose 5'-phosphate)-DNA + a 5'-end 5'-phospho-2'-deoxyribonucleoside-DNA + H(+)</text>
        <dbReference type="Rhea" id="RHEA:66592"/>
        <dbReference type="Rhea" id="RHEA-COMP:13180"/>
        <dbReference type="Rhea" id="RHEA-COMP:16897"/>
        <dbReference type="Rhea" id="RHEA-COMP:17067"/>
        <dbReference type="ChEBI" id="CHEBI:15378"/>
        <dbReference type="ChEBI" id="CHEBI:136412"/>
        <dbReference type="ChEBI" id="CHEBI:157695"/>
        <dbReference type="ChEBI" id="CHEBI:167181"/>
        <dbReference type="EC" id="4.2.99.18"/>
    </reaction>
</comment>
<dbReference type="AlphaFoldDB" id="A0A811T820"/>
<evidence type="ECO:0000256" key="4">
    <source>
        <dbReference type="ARBA" id="ARBA00023239"/>
    </source>
</evidence>
<gene>
    <name evidence="7 9" type="primary">ogg</name>
    <name evidence="9" type="ORF">DIAAKJNI_00165</name>
</gene>
<accession>A0A811T820</accession>
<feature type="domain" description="HhH-GPD" evidence="8">
    <location>
        <begin position="50"/>
        <end position="212"/>
    </location>
</feature>
<dbReference type="CDD" id="cd00056">
    <property type="entry name" value="ENDO3c"/>
    <property type="match status" value="1"/>
</dbReference>
<evidence type="ECO:0000313" key="9">
    <source>
        <dbReference type="EMBL" id="CAD6491840.1"/>
    </source>
</evidence>
<dbReference type="InterPro" id="IPR011257">
    <property type="entry name" value="DNA_glycosylase"/>
</dbReference>
<evidence type="ECO:0000313" key="10">
    <source>
        <dbReference type="Proteomes" id="UP000639006"/>
    </source>
</evidence>
<keyword evidence="6 7" id="KW-0326">Glycosidase</keyword>
<dbReference type="HAMAP" id="MF_00241">
    <property type="entry name" value="Ogg"/>
    <property type="match status" value="1"/>
</dbReference>
<proteinExistence type="inferred from homology"/>
<evidence type="ECO:0000256" key="2">
    <source>
        <dbReference type="ARBA" id="ARBA00022801"/>
    </source>
</evidence>
<evidence type="ECO:0000256" key="3">
    <source>
        <dbReference type="ARBA" id="ARBA00023204"/>
    </source>
</evidence>
<feature type="site" description="Important for guanine/8-oxoguanine distinction" evidence="7">
    <location>
        <position position="217"/>
    </location>
</feature>